<feature type="region of interest" description="Disordered" evidence="1">
    <location>
        <begin position="1"/>
        <end position="20"/>
    </location>
</feature>
<proteinExistence type="predicted"/>
<dbReference type="EMBL" id="FRCB01000006">
    <property type="protein sequence ID" value="SHM28326.1"/>
    <property type="molecule type" value="Genomic_DNA"/>
</dbReference>
<keyword evidence="3" id="KW-1185">Reference proteome</keyword>
<dbReference type="Proteomes" id="UP000322545">
    <property type="component" value="Unassembled WGS sequence"/>
</dbReference>
<reference evidence="2 3" key="1">
    <citation type="submission" date="2016-11" db="EMBL/GenBank/DDBJ databases">
        <authorList>
            <person name="Varghese N."/>
            <person name="Submissions S."/>
        </authorList>
    </citation>
    <scope>NUCLEOTIDE SEQUENCE [LARGE SCALE GENOMIC DNA]</scope>
    <source>
        <strain evidence="2 3">DSM 28249</strain>
    </source>
</reference>
<name>A0A1M7HIK5_9RHOB</name>
<evidence type="ECO:0000313" key="2">
    <source>
        <dbReference type="EMBL" id="SHM28326.1"/>
    </source>
</evidence>
<gene>
    <name evidence="2" type="ORF">SAMN05443432_10619</name>
</gene>
<accession>A0A1M7HIK5</accession>
<evidence type="ECO:0000313" key="3">
    <source>
        <dbReference type="Proteomes" id="UP000322545"/>
    </source>
</evidence>
<evidence type="ECO:0000256" key="1">
    <source>
        <dbReference type="SAM" id="MobiDB-lite"/>
    </source>
</evidence>
<protein>
    <submittedName>
        <fullName evidence="2">Uncharacterized protein</fullName>
    </submittedName>
</protein>
<organism evidence="2 3">
    <name type="scientific">Roseovarius litoreus</name>
    <dbReference type="NCBI Taxonomy" id="1155722"/>
    <lineage>
        <taxon>Bacteria</taxon>
        <taxon>Pseudomonadati</taxon>
        <taxon>Pseudomonadota</taxon>
        <taxon>Alphaproteobacteria</taxon>
        <taxon>Rhodobacterales</taxon>
        <taxon>Roseobacteraceae</taxon>
        <taxon>Roseovarius</taxon>
    </lineage>
</organism>
<dbReference type="AlphaFoldDB" id="A0A1M7HIK5"/>
<sequence length="51" mass="5467">MTARPMPARASWRLAPDASGGSISGTMKACLQISPFFKYSKSAATRHGDPR</sequence>